<reference evidence="1" key="2">
    <citation type="submission" date="2015-06" db="UniProtKB">
        <authorList>
            <consortium name="EnsemblMetazoa"/>
        </authorList>
    </citation>
    <scope>IDENTIFICATION</scope>
</reference>
<reference evidence="2" key="1">
    <citation type="submission" date="2013-02" db="EMBL/GenBank/DDBJ databases">
        <authorList>
            <person name="Hughes D."/>
        </authorList>
    </citation>
    <scope>NUCLEOTIDE SEQUENCE</scope>
    <source>
        <strain>Durham</strain>
        <strain evidence="2">NC isolate 2 -- Noor lab</strain>
    </source>
</reference>
<accession>T1GVJ4</accession>
<evidence type="ECO:0000313" key="2">
    <source>
        <dbReference type="Proteomes" id="UP000015102"/>
    </source>
</evidence>
<sequence length="89" mass="10251">MLADNGPNGSHPQTLEELLERQWENGSRFLMDQAQHFDIATLLSCLYELRTENSRLEDHVNSLKARRDHLLALNARLQIPLSQTAQQNQ</sequence>
<keyword evidence="2" id="KW-1185">Reference proteome</keyword>
<dbReference type="EMBL" id="CAQQ02082064">
    <property type="status" value="NOT_ANNOTATED_CDS"/>
    <property type="molecule type" value="Genomic_DNA"/>
</dbReference>
<dbReference type="AlphaFoldDB" id="T1GVJ4"/>
<organism evidence="1 2">
    <name type="scientific">Megaselia scalaris</name>
    <name type="common">Humpbacked fly</name>
    <name type="synonym">Phora scalaris</name>
    <dbReference type="NCBI Taxonomy" id="36166"/>
    <lineage>
        <taxon>Eukaryota</taxon>
        <taxon>Metazoa</taxon>
        <taxon>Ecdysozoa</taxon>
        <taxon>Arthropoda</taxon>
        <taxon>Hexapoda</taxon>
        <taxon>Insecta</taxon>
        <taxon>Pterygota</taxon>
        <taxon>Neoptera</taxon>
        <taxon>Endopterygota</taxon>
        <taxon>Diptera</taxon>
        <taxon>Brachycera</taxon>
        <taxon>Muscomorpha</taxon>
        <taxon>Platypezoidea</taxon>
        <taxon>Phoridae</taxon>
        <taxon>Megaseliini</taxon>
        <taxon>Megaselia</taxon>
    </lineage>
</organism>
<proteinExistence type="predicted"/>
<dbReference type="STRING" id="36166.T1GVJ4"/>
<dbReference type="CDD" id="cd20901">
    <property type="entry name" value="CC_AF10"/>
    <property type="match status" value="1"/>
</dbReference>
<dbReference type="HOGENOM" id="CLU_2461106_0_0_1"/>
<dbReference type="InterPro" id="IPR049773">
    <property type="entry name" value="AF10-like_CC"/>
</dbReference>
<protein>
    <submittedName>
        <fullName evidence="1">Uncharacterized protein</fullName>
    </submittedName>
</protein>
<evidence type="ECO:0000313" key="1">
    <source>
        <dbReference type="EnsemblMetazoa" id="MESCA007803-PA"/>
    </source>
</evidence>
<dbReference type="Proteomes" id="UP000015102">
    <property type="component" value="Unassembled WGS sequence"/>
</dbReference>
<name>T1GVJ4_MEGSC</name>
<dbReference type="EnsemblMetazoa" id="MESCA007803-RA">
    <property type="protein sequence ID" value="MESCA007803-PA"/>
    <property type="gene ID" value="MESCA007803"/>
</dbReference>